<proteinExistence type="predicted"/>
<evidence type="ECO:0000313" key="3">
    <source>
        <dbReference type="Proteomes" id="UP001454036"/>
    </source>
</evidence>
<protein>
    <recommendedName>
        <fullName evidence="1">Retrotransposon Copia-like N-terminal domain-containing protein</fullName>
    </recommendedName>
</protein>
<accession>A0AAV3PWY3</accession>
<comment type="caution">
    <text evidence="2">The sequence shown here is derived from an EMBL/GenBank/DDBJ whole genome shotgun (WGS) entry which is preliminary data.</text>
</comment>
<dbReference type="Pfam" id="PF14244">
    <property type="entry name" value="Retrotran_gag_3"/>
    <property type="match status" value="1"/>
</dbReference>
<sequence>MVHFLVVDQGQAYETLASNSNNRLSTTIAWDFQKLRGLEPYRTFETPNPDAAVVNRQIDPSLPYYLGSNNNPGNVISAIKLTGSNYEEWSRSLRLSLRGRRKFGFVDGTLTKSMNPDFVVD</sequence>
<name>A0AAV3PWY3_LITER</name>
<organism evidence="2 3">
    <name type="scientific">Lithospermum erythrorhizon</name>
    <name type="common">Purple gromwell</name>
    <name type="synonym">Lithospermum officinale var. erythrorhizon</name>
    <dbReference type="NCBI Taxonomy" id="34254"/>
    <lineage>
        <taxon>Eukaryota</taxon>
        <taxon>Viridiplantae</taxon>
        <taxon>Streptophyta</taxon>
        <taxon>Embryophyta</taxon>
        <taxon>Tracheophyta</taxon>
        <taxon>Spermatophyta</taxon>
        <taxon>Magnoliopsida</taxon>
        <taxon>eudicotyledons</taxon>
        <taxon>Gunneridae</taxon>
        <taxon>Pentapetalae</taxon>
        <taxon>asterids</taxon>
        <taxon>lamiids</taxon>
        <taxon>Boraginales</taxon>
        <taxon>Boraginaceae</taxon>
        <taxon>Boraginoideae</taxon>
        <taxon>Lithospermeae</taxon>
        <taxon>Lithospermum</taxon>
    </lineage>
</organism>
<dbReference type="PANTHER" id="PTHR37610:SF101">
    <property type="entry name" value="(RAPE) HYPOTHETICAL PROTEIN"/>
    <property type="match status" value="1"/>
</dbReference>
<feature type="domain" description="Retrotransposon Copia-like N-terminal" evidence="1">
    <location>
        <begin position="69"/>
        <end position="112"/>
    </location>
</feature>
<reference evidence="2 3" key="1">
    <citation type="submission" date="2024-01" db="EMBL/GenBank/DDBJ databases">
        <title>The complete chloroplast genome sequence of Lithospermum erythrorhizon: insights into the phylogenetic relationship among Boraginaceae species and the maternal lineages of purple gromwells.</title>
        <authorList>
            <person name="Okada T."/>
            <person name="Watanabe K."/>
        </authorList>
    </citation>
    <scope>NUCLEOTIDE SEQUENCE [LARGE SCALE GENOMIC DNA]</scope>
</reference>
<dbReference type="AlphaFoldDB" id="A0AAV3PWY3"/>
<dbReference type="InterPro" id="IPR029472">
    <property type="entry name" value="Copia-like_N"/>
</dbReference>
<evidence type="ECO:0000259" key="1">
    <source>
        <dbReference type="Pfam" id="PF14244"/>
    </source>
</evidence>
<gene>
    <name evidence="2" type="ORF">LIER_13728</name>
</gene>
<evidence type="ECO:0000313" key="2">
    <source>
        <dbReference type="EMBL" id="GAA0156175.1"/>
    </source>
</evidence>
<dbReference type="Proteomes" id="UP001454036">
    <property type="component" value="Unassembled WGS sequence"/>
</dbReference>
<dbReference type="EMBL" id="BAABME010002801">
    <property type="protein sequence ID" value="GAA0156175.1"/>
    <property type="molecule type" value="Genomic_DNA"/>
</dbReference>
<keyword evidence="3" id="KW-1185">Reference proteome</keyword>
<dbReference type="PANTHER" id="PTHR37610">
    <property type="entry name" value="CCHC-TYPE DOMAIN-CONTAINING PROTEIN"/>
    <property type="match status" value="1"/>
</dbReference>